<proteinExistence type="predicted"/>
<dbReference type="AlphaFoldDB" id="F8NV13"/>
<organism>
    <name type="scientific">Serpula lacrymans var. lacrymans (strain S7.9)</name>
    <name type="common">Dry rot fungus</name>
    <dbReference type="NCBI Taxonomy" id="578457"/>
    <lineage>
        <taxon>Eukaryota</taxon>
        <taxon>Fungi</taxon>
        <taxon>Dikarya</taxon>
        <taxon>Basidiomycota</taxon>
        <taxon>Agaricomycotina</taxon>
        <taxon>Agaricomycetes</taxon>
        <taxon>Agaricomycetidae</taxon>
        <taxon>Boletales</taxon>
        <taxon>Coniophorineae</taxon>
        <taxon>Serpulaceae</taxon>
        <taxon>Serpula</taxon>
    </lineage>
</organism>
<feature type="region of interest" description="Disordered" evidence="1">
    <location>
        <begin position="1"/>
        <end position="33"/>
    </location>
</feature>
<dbReference type="OrthoDB" id="18412at2759"/>
<protein>
    <submittedName>
        <fullName evidence="2">Uncharacterized protein</fullName>
    </submittedName>
</protein>
<dbReference type="KEGG" id="sla:SERLADRAFT_437702"/>
<gene>
    <name evidence="2" type="ORF">SERLADRAFT_437702</name>
</gene>
<dbReference type="EMBL" id="GL945433">
    <property type="protein sequence ID" value="EGO25968.1"/>
    <property type="molecule type" value="Genomic_DNA"/>
</dbReference>
<dbReference type="Proteomes" id="UP000008064">
    <property type="component" value="Unassembled WGS sequence"/>
</dbReference>
<accession>F8NV13</accession>
<sequence length="151" mass="16615">MSRILSTSRPGIHPTQRALEDSKPLRPLSSLNWPYVPEQSAYPDPLKRDDPKPLQLHQYEAIATSPVIRNILAKNPRLITLLTSLDSLQGAGREDALQGALGVHRSQTGAHQHQKAAESDEDVLALRTLTEAIEAAVRGEKEGTLDLDWGE</sequence>
<reference evidence="2" key="1">
    <citation type="submission" date="2011-04" db="EMBL/GenBank/DDBJ databases">
        <title>Evolution of plant cell wall degrading machinery underlies the functional diversity of forest fungi.</title>
        <authorList>
            <consortium name="US DOE Joint Genome Institute (JGI-PGF)"/>
            <person name="Eastwood D.C."/>
            <person name="Floudas D."/>
            <person name="Binder M."/>
            <person name="Majcherczyk A."/>
            <person name="Schneider P."/>
            <person name="Aerts A."/>
            <person name="Asiegbu F.O."/>
            <person name="Baker S.E."/>
            <person name="Barry K."/>
            <person name="Bendiksby M."/>
            <person name="Blumentritt M."/>
            <person name="Coutinho P.M."/>
            <person name="Cullen D."/>
            <person name="Cullen D."/>
            <person name="Gathman A."/>
            <person name="Goodell B."/>
            <person name="Henrissat B."/>
            <person name="Ihrmark K."/>
            <person name="Kauserud H."/>
            <person name="Kohler A."/>
            <person name="LaButti K."/>
            <person name="Lapidus A."/>
            <person name="Lavin J.L."/>
            <person name="Lee Y.-H."/>
            <person name="Lindquist E."/>
            <person name="Lilly W."/>
            <person name="Lucas S."/>
            <person name="Morin E."/>
            <person name="Murat C."/>
            <person name="Oguiza J.A."/>
            <person name="Park J."/>
            <person name="Pisabarro A.G."/>
            <person name="Riley R."/>
            <person name="Rosling A."/>
            <person name="Salamov A."/>
            <person name="Schmidt O."/>
            <person name="Schmutz J."/>
            <person name="Skrede I."/>
            <person name="Stenlid J."/>
            <person name="Wiebenga A."/>
            <person name="Xie X."/>
            <person name="Kues U."/>
            <person name="Hibbett D.S."/>
            <person name="Hoffmeister D."/>
            <person name="Hogberg N."/>
            <person name="Martin F."/>
            <person name="Grigoriev I.V."/>
            <person name="Watkinson S.C."/>
        </authorList>
    </citation>
    <scope>NUCLEOTIDE SEQUENCE</scope>
    <source>
        <strain evidence="2">S7.9</strain>
    </source>
</reference>
<dbReference type="HOGENOM" id="CLU_105540_0_0_1"/>
<dbReference type="RefSeq" id="XP_007318090.1">
    <property type="nucleotide sequence ID" value="XM_007318028.1"/>
</dbReference>
<name>F8NV13_SERL9</name>
<evidence type="ECO:0000256" key="1">
    <source>
        <dbReference type="SAM" id="MobiDB-lite"/>
    </source>
</evidence>
<dbReference type="GeneID" id="18814908"/>
<evidence type="ECO:0000313" key="2">
    <source>
        <dbReference type="EMBL" id="EGO25968.1"/>
    </source>
</evidence>